<keyword evidence="1" id="KW-0812">Transmembrane</keyword>
<protein>
    <submittedName>
        <fullName evidence="2">Uncharacterized protein</fullName>
    </submittedName>
</protein>
<keyword evidence="1" id="KW-1133">Transmembrane helix</keyword>
<dbReference type="EMBL" id="MF974563">
    <property type="protein sequence ID" value="AUF82082.1"/>
    <property type="molecule type" value="Genomic_DNA"/>
</dbReference>
<keyword evidence="1" id="KW-0472">Membrane</keyword>
<accession>A0A2H4ZKK4</accession>
<feature type="transmembrane region" description="Helical" evidence="1">
    <location>
        <begin position="42"/>
        <end position="60"/>
    </location>
</feature>
<organism evidence="2">
    <name type="scientific">Cryptophlebia leucotreta granulosis virus</name>
    <name type="common">ClGV</name>
    <name type="synonym">Cryptophlebia leucotreta granulovirus</name>
    <dbReference type="NCBI Taxonomy" id="35254"/>
    <lineage>
        <taxon>Viruses</taxon>
        <taxon>Viruses incertae sedis</taxon>
        <taxon>Naldaviricetes</taxon>
        <taxon>Lefavirales</taxon>
        <taxon>Baculoviridae</taxon>
        <taxon>Betabaculovirus</taxon>
        <taxon>Betabaculovirus cryleucotretae</taxon>
    </lineage>
</organism>
<organismHost>
    <name type="scientific">Tortricidae</name>
    <dbReference type="NCBI Taxonomy" id="7139"/>
</organismHost>
<proteinExistence type="predicted"/>
<sequence>MSKTLYRNEEVYKSTTLTIPENISSNKFWWVGVNTKEIFCDAAIFVSIITLFVFIVYLDFTTR</sequence>
<evidence type="ECO:0000313" key="2">
    <source>
        <dbReference type="EMBL" id="AUF82082.1"/>
    </source>
</evidence>
<reference evidence="2" key="1">
    <citation type="journal article" date="2017" name="Int. J. Mol. Sci.">
        <title>Genome Analysis and Genetic Stability of the Cryptophlebia leucotreta Granulovirus (CrleGV-SA) after 15 Years of Commercial Use as a Biopesticide.</title>
        <authorList>
            <person name="van der Merwe M."/>
            <person name="Jukes M.D."/>
            <person name="Rabalski L."/>
            <person name="Knox C."/>
            <person name="Opoku-Debrah J.K."/>
            <person name="Moore S.D."/>
            <person name="Krejmer-Rabalska M."/>
            <person name="Szewczyk B."/>
            <person name="Hill M.P."/>
        </authorList>
    </citation>
    <scope>NUCLEOTIDE SEQUENCE</scope>
    <source>
        <strain evidence="2">CrleGV-SA</strain>
    </source>
</reference>
<name>A0A2H4ZKK4_GVCL</name>
<evidence type="ECO:0000256" key="1">
    <source>
        <dbReference type="SAM" id="Phobius"/>
    </source>
</evidence>